<evidence type="ECO:0000256" key="1">
    <source>
        <dbReference type="SAM" id="Phobius"/>
    </source>
</evidence>
<dbReference type="EMBL" id="JBHRXI010000010">
    <property type="protein sequence ID" value="MFC3613945.1"/>
    <property type="molecule type" value="Genomic_DNA"/>
</dbReference>
<dbReference type="RefSeq" id="WP_386735138.1">
    <property type="nucleotide sequence ID" value="NZ_JBHRXI010000010.1"/>
</dbReference>
<feature type="transmembrane region" description="Helical" evidence="1">
    <location>
        <begin position="6"/>
        <end position="27"/>
    </location>
</feature>
<comment type="caution">
    <text evidence="3">The sequence shown here is derived from an EMBL/GenBank/DDBJ whole genome shotgun (WGS) entry which is preliminary data.</text>
</comment>
<keyword evidence="1" id="KW-0472">Membrane</keyword>
<protein>
    <submittedName>
        <fullName evidence="3">Tripartite tricarboxylate transporter TctB family protein</fullName>
    </submittedName>
</protein>
<dbReference type="Proteomes" id="UP001595629">
    <property type="component" value="Unassembled WGS sequence"/>
</dbReference>
<feature type="domain" description="DUF1468" evidence="2">
    <location>
        <begin position="6"/>
        <end position="139"/>
    </location>
</feature>
<evidence type="ECO:0000313" key="3">
    <source>
        <dbReference type="EMBL" id="MFC3613945.1"/>
    </source>
</evidence>
<accession>A0ABV7TJG7</accession>
<name>A0ABV7TJG7_9RHOB</name>
<keyword evidence="4" id="KW-1185">Reference proteome</keyword>
<dbReference type="InterPro" id="IPR009936">
    <property type="entry name" value="DUF1468"/>
</dbReference>
<sequence>MRADRWSGLVCLLIGVALYVAIIPWQVETVGYGWLRPRTLPRALAVIIALCGLWLLLVPAEDIRPSSVPWLRVSLFAGLLGAGLWLISLFGFLWVAPGLALAIMTLSGERRPLWLVLGAAGMPLAIWWTVTVLLERPLPGPG</sequence>
<reference evidence="4" key="1">
    <citation type="journal article" date="2019" name="Int. J. Syst. Evol. Microbiol.">
        <title>The Global Catalogue of Microorganisms (GCM) 10K type strain sequencing project: providing services to taxonomists for standard genome sequencing and annotation.</title>
        <authorList>
            <consortium name="The Broad Institute Genomics Platform"/>
            <consortium name="The Broad Institute Genome Sequencing Center for Infectious Disease"/>
            <person name="Wu L."/>
            <person name="Ma J."/>
        </authorList>
    </citation>
    <scope>NUCLEOTIDE SEQUENCE [LARGE SCALE GENOMIC DNA]</scope>
    <source>
        <strain evidence="4">KCTC 42911</strain>
    </source>
</reference>
<organism evidence="3 4">
    <name type="scientific">Lutimaribacter marinistellae</name>
    <dbReference type="NCBI Taxonomy" id="1820329"/>
    <lineage>
        <taxon>Bacteria</taxon>
        <taxon>Pseudomonadati</taxon>
        <taxon>Pseudomonadota</taxon>
        <taxon>Alphaproteobacteria</taxon>
        <taxon>Rhodobacterales</taxon>
        <taxon>Roseobacteraceae</taxon>
        <taxon>Lutimaribacter</taxon>
    </lineage>
</organism>
<feature type="transmembrane region" description="Helical" evidence="1">
    <location>
        <begin position="39"/>
        <end position="57"/>
    </location>
</feature>
<evidence type="ECO:0000259" key="2">
    <source>
        <dbReference type="Pfam" id="PF07331"/>
    </source>
</evidence>
<keyword evidence="1" id="KW-0812">Transmembrane</keyword>
<gene>
    <name evidence="3" type="ORF">ACFORG_09270</name>
</gene>
<feature type="transmembrane region" description="Helical" evidence="1">
    <location>
        <begin position="77"/>
        <end position="101"/>
    </location>
</feature>
<proteinExistence type="predicted"/>
<keyword evidence="1" id="KW-1133">Transmembrane helix</keyword>
<dbReference type="Pfam" id="PF07331">
    <property type="entry name" value="TctB"/>
    <property type="match status" value="1"/>
</dbReference>
<feature type="transmembrane region" description="Helical" evidence="1">
    <location>
        <begin position="113"/>
        <end position="134"/>
    </location>
</feature>
<evidence type="ECO:0000313" key="4">
    <source>
        <dbReference type="Proteomes" id="UP001595629"/>
    </source>
</evidence>